<gene>
    <name evidence="8" type="ORF">A6769_35240</name>
</gene>
<keyword evidence="5" id="KW-0418">Kinase</keyword>
<dbReference type="Proteomes" id="UP000252085">
    <property type="component" value="Unassembled WGS sequence"/>
</dbReference>
<dbReference type="Gene3D" id="3.30.565.10">
    <property type="entry name" value="Histidine kinase-like ATPase, C-terminal domain"/>
    <property type="match status" value="1"/>
</dbReference>
<dbReference type="PANTHER" id="PTHR45453:SF1">
    <property type="entry name" value="PHOSPHATE REGULON SENSOR PROTEIN PHOR"/>
    <property type="match status" value="1"/>
</dbReference>
<comment type="catalytic activity">
    <reaction evidence="1">
        <text>ATP + protein L-histidine = ADP + protein N-phospho-L-histidine.</text>
        <dbReference type="EC" id="2.7.13.3"/>
    </reaction>
</comment>
<keyword evidence="4" id="KW-0808">Transferase</keyword>
<keyword evidence="6" id="KW-0902">Two-component regulatory system</keyword>
<evidence type="ECO:0000256" key="1">
    <source>
        <dbReference type="ARBA" id="ARBA00000085"/>
    </source>
</evidence>
<dbReference type="InterPro" id="IPR005467">
    <property type="entry name" value="His_kinase_dom"/>
</dbReference>
<name>A0A367R138_NOSPU</name>
<evidence type="ECO:0000256" key="2">
    <source>
        <dbReference type="ARBA" id="ARBA00012438"/>
    </source>
</evidence>
<dbReference type="InterPro" id="IPR004358">
    <property type="entry name" value="Sig_transdc_His_kin-like_C"/>
</dbReference>
<evidence type="ECO:0000256" key="3">
    <source>
        <dbReference type="ARBA" id="ARBA00022553"/>
    </source>
</evidence>
<dbReference type="GO" id="GO:0005886">
    <property type="term" value="C:plasma membrane"/>
    <property type="evidence" value="ECO:0007669"/>
    <property type="project" value="TreeGrafter"/>
</dbReference>
<evidence type="ECO:0000259" key="7">
    <source>
        <dbReference type="PROSITE" id="PS50109"/>
    </source>
</evidence>
<proteinExistence type="predicted"/>
<dbReference type="InterPro" id="IPR036890">
    <property type="entry name" value="HATPase_C_sf"/>
</dbReference>
<accession>A0A367R138</accession>
<evidence type="ECO:0000313" key="8">
    <source>
        <dbReference type="EMBL" id="RCJ29899.1"/>
    </source>
</evidence>
<dbReference type="AlphaFoldDB" id="A0A367R138"/>
<evidence type="ECO:0000256" key="5">
    <source>
        <dbReference type="ARBA" id="ARBA00022777"/>
    </source>
</evidence>
<dbReference type="GO" id="GO:0004721">
    <property type="term" value="F:phosphoprotein phosphatase activity"/>
    <property type="evidence" value="ECO:0007669"/>
    <property type="project" value="TreeGrafter"/>
</dbReference>
<dbReference type="InterPro" id="IPR003594">
    <property type="entry name" value="HATPase_dom"/>
</dbReference>
<dbReference type="InterPro" id="IPR050351">
    <property type="entry name" value="BphY/WalK/GraS-like"/>
</dbReference>
<dbReference type="SUPFAM" id="SSF55874">
    <property type="entry name" value="ATPase domain of HSP90 chaperone/DNA topoisomerase II/histidine kinase"/>
    <property type="match status" value="1"/>
</dbReference>
<protein>
    <recommendedName>
        <fullName evidence="2">histidine kinase</fullName>
        <ecNumber evidence="2">2.7.13.3</ecNumber>
    </recommendedName>
</protein>
<evidence type="ECO:0000256" key="6">
    <source>
        <dbReference type="ARBA" id="ARBA00023012"/>
    </source>
</evidence>
<organism evidence="8 9">
    <name type="scientific">Nostoc punctiforme NIES-2108</name>
    <dbReference type="NCBI Taxonomy" id="1356359"/>
    <lineage>
        <taxon>Bacteria</taxon>
        <taxon>Bacillati</taxon>
        <taxon>Cyanobacteriota</taxon>
        <taxon>Cyanophyceae</taxon>
        <taxon>Nostocales</taxon>
        <taxon>Nostocaceae</taxon>
        <taxon>Nostoc</taxon>
    </lineage>
</organism>
<dbReference type="EC" id="2.7.13.3" evidence="2"/>
<dbReference type="Pfam" id="PF02518">
    <property type="entry name" value="HATPase_c"/>
    <property type="match status" value="1"/>
</dbReference>
<dbReference type="SMART" id="SM00387">
    <property type="entry name" value="HATPase_c"/>
    <property type="match status" value="1"/>
</dbReference>
<dbReference type="PANTHER" id="PTHR45453">
    <property type="entry name" value="PHOSPHATE REGULON SENSOR PROTEIN PHOR"/>
    <property type="match status" value="1"/>
</dbReference>
<dbReference type="PRINTS" id="PR00344">
    <property type="entry name" value="BCTRLSENSOR"/>
</dbReference>
<keyword evidence="3" id="KW-0597">Phosphoprotein</keyword>
<sequence>MPQKELRDKINISALVHDVSNAVVNESIVLKQMIDGEYGSTLQEIKAILGSLWQTNNRVIQLIDMYRSARSIDRFIGVNPSGIGEFDICDLLNNVYQEYLPLAKSNGLKLHSEMCEEYKYGTKVNGDAIHIYRMISNLVKNALQYTKTGDVFLKLVNQGNDLTVLIEDTGIGIKSEELANIFLPFYRTEASTNVDSSGSGLGLYIALMVASSHGLRLSVDSIVGKGTTFTVIFSYKKDKPYGLDDTMFIKIGQAHGLPGRH</sequence>
<feature type="domain" description="Histidine kinase" evidence="7">
    <location>
        <begin position="14"/>
        <end position="237"/>
    </location>
</feature>
<dbReference type="PROSITE" id="PS50109">
    <property type="entry name" value="HIS_KIN"/>
    <property type="match status" value="1"/>
</dbReference>
<evidence type="ECO:0000256" key="4">
    <source>
        <dbReference type="ARBA" id="ARBA00022679"/>
    </source>
</evidence>
<dbReference type="EMBL" id="LXQE01000195">
    <property type="protein sequence ID" value="RCJ29899.1"/>
    <property type="molecule type" value="Genomic_DNA"/>
</dbReference>
<reference evidence="8 9" key="1">
    <citation type="submission" date="2016-04" db="EMBL/GenBank/DDBJ databases">
        <authorList>
            <person name="Evans L.H."/>
            <person name="Alamgir A."/>
            <person name="Owens N."/>
            <person name="Weber N.D."/>
            <person name="Virtaneva K."/>
            <person name="Barbian K."/>
            <person name="Babar A."/>
            <person name="Rosenke K."/>
        </authorList>
    </citation>
    <scope>NUCLEOTIDE SEQUENCE [LARGE SCALE GENOMIC DNA]</scope>
    <source>
        <strain evidence="8">NIES-2108</strain>
    </source>
</reference>
<comment type="caution">
    <text evidence="8">The sequence shown here is derived from an EMBL/GenBank/DDBJ whole genome shotgun (WGS) entry which is preliminary data.</text>
</comment>
<evidence type="ECO:0000313" key="9">
    <source>
        <dbReference type="Proteomes" id="UP000252085"/>
    </source>
</evidence>
<dbReference type="GO" id="GO:0016036">
    <property type="term" value="P:cellular response to phosphate starvation"/>
    <property type="evidence" value="ECO:0007669"/>
    <property type="project" value="TreeGrafter"/>
</dbReference>
<dbReference type="GO" id="GO:0000155">
    <property type="term" value="F:phosphorelay sensor kinase activity"/>
    <property type="evidence" value="ECO:0007669"/>
    <property type="project" value="TreeGrafter"/>
</dbReference>